<comment type="caution">
    <text evidence="1">The sequence shown here is derived from an EMBL/GenBank/DDBJ whole genome shotgun (WGS) entry which is preliminary data.</text>
</comment>
<sequence>MHCDRNISFDRVTIAPIKPVFAKFRLMVQTHTRANEELQDRATLSAWIKLLQGAENLRSYRAQDKVAFAVPDIHRMGCTHQRTHLSG</sequence>
<organism evidence="1 2">
    <name type="scientific">Aspergillus granulosus</name>
    <dbReference type="NCBI Taxonomy" id="176169"/>
    <lineage>
        <taxon>Eukaryota</taxon>
        <taxon>Fungi</taxon>
        <taxon>Dikarya</taxon>
        <taxon>Ascomycota</taxon>
        <taxon>Pezizomycotina</taxon>
        <taxon>Eurotiomycetes</taxon>
        <taxon>Eurotiomycetidae</taxon>
        <taxon>Eurotiales</taxon>
        <taxon>Aspergillaceae</taxon>
        <taxon>Aspergillus</taxon>
        <taxon>Aspergillus subgen. Nidulantes</taxon>
    </lineage>
</organism>
<gene>
    <name evidence="1" type="ORF">BJX63DRAFT_410799</name>
</gene>
<proteinExistence type="predicted"/>
<reference evidence="1 2" key="1">
    <citation type="submission" date="2024-07" db="EMBL/GenBank/DDBJ databases">
        <title>Section-level genome sequencing and comparative genomics of Aspergillus sections Usti and Cavernicolus.</title>
        <authorList>
            <consortium name="Lawrence Berkeley National Laboratory"/>
            <person name="Nybo J.L."/>
            <person name="Vesth T.C."/>
            <person name="Theobald S."/>
            <person name="Frisvad J.C."/>
            <person name="Larsen T.O."/>
            <person name="Kjaerboelling I."/>
            <person name="Rothschild-Mancinelli K."/>
            <person name="Lyhne E.K."/>
            <person name="Kogle M.E."/>
            <person name="Barry K."/>
            <person name="Clum A."/>
            <person name="Na H."/>
            <person name="Ledsgaard L."/>
            <person name="Lin J."/>
            <person name="Lipzen A."/>
            <person name="Kuo A."/>
            <person name="Riley R."/>
            <person name="Mondo S."/>
            <person name="Labutti K."/>
            <person name="Haridas S."/>
            <person name="Pangalinan J."/>
            <person name="Salamov A.A."/>
            <person name="Simmons B.A."/>
            <person name="Magnuson J.K."/>
            <person name="Chen J."/>
            <person name="Drula E."/>
            <person name="Henrissat B."/>
            <person name="Wiebenga A."/>
            <person name="Lubbers R.J."/>
            <person name="Gomes A.C."/>
            <person name="Makela M.R."/>
            <person name="Stajich J."/>
            <person name="Grigoriev I.V."/>
            <person name="Mortensen U.H."/>
            <person name="De Vries R.P."/>
            <person name="Baker S.E."/>
            <person name="Andersen M.R."/>
        </authorList>
    </citation>
    <scope>NUCLEOTIDE SEQUENCE [LARGE SCALE GENOMIC DNA]</scope>
    <source>
        <strain evidence="1 2">CBS 588.65</strain>
    </source>
</reference>
<evidence type="ECO:0000313" key="1">
    <source>
        <dbReference type="EMBL" id="KAL2807917.1"/>
    </source>
</evidence>
<keyword evidence="2" id="KW-1185">Reference proteome</keyword>
<dbReference type="EMBL" id="JBFXLT010000126">
    <property type="protein sequence ID" value="KAL2807917.1"/>
    <property type="molecule type" value="Genomic_DNA"/>
</dbReference>
<accession>A0ABR4GXM3</accession>
<name>A0ABR4GXM3_9EURO</name>
<evidence type="ECO:0000313" key="2">
    <source>
        <dbReference type="Proteomes" id="UP001610334"/>
    </source>
</evidence>
<dbReference type="Proteomes" id="UP001610334">
    <property type="component" value="Unassembled WGS sequence"/>
</dbReference>
<protein>
    <submittedName>
        <fullName evidence="1">Uncharacterized protein</fullName>
    </submittedName>
</protein>